<sequence length="820" mass="89966">MSLVLIRSFLVAVIATVVPSVLFAADKLVDHFPDAAASGCMSCHGDIELIREADSGMMKQIMELGPTMGDPAGCVVCHRGDPNERIDKDVAHGEFAGESFYPDPGSPWINEQTCGQCHPTQVRVQWQSLMMTEAGKIQGVCWAFGSLTGYNHRWANYAVANPDDPGARLGTDAYRAYMERLTELEPDVFVSKHEPLPDAVGLDELDRLNDDPTLAAFTYIRQECQRCHHAVKGRQERGDFRGMGCSSCHVPYGNEGFYEGADPSVPHDQTGHMLVHSIQGTREAKVTVHDETYSGIPVETCTTCHDRGKRIGVSFQGLMESPYHAPFAADGGDQPALHTKHYIAMEQDVHYQKGMTCQDCHTSLDVHGDGFLAAANLASVQIECSDCHGTPEMYPWELPLGYMDEFAMDPAQGQPRGTATEALPHTQQGSPVAIRDGLLLTARGNPYENVVRVGDEIIVHTAAGKDIPMKPLKKLVEEKKISERGMVSMMGVSKHLDRMECYTCHSSWTPQCYGCHVKIDYSQKDKCPECQDSKENFDWVAAGRKHMDEAHAADRGETGYDTIIPGKITEQRSYLRWEEPMLGINGEGRVTPLAPGCQPSVTLIGQDGKPILLNHIFMTEPGTEGGGDEGQLAIDMSPTQPHTTTKDARSCESCHASDKAIGLGIGSTRPWDEQHTVDLETVDGKILPQKTQPQMEPIENLANDWSQIVDEEGNQIGTVGHHFKLSRAFNKEEMDHIRREGTCIACHKEIPKASLAVSFLHHVAEFTGQMPKSTDQHDGLVNKIVLSSAWAQVLLALGGVLVGAAVVGGLGYRRWKPKTP</sequence>
<keyword evidence="2" id="KW-0812">Transmembrane</keyword>
<dbReference type="Proteomes" id="UP000318288">
    <property type="component" value="Unassembled WGS sequence"/>
</dbReference>
<accession>A0A5C6FED2</accession>
<evidence type="ECO:0000313" key="3">
    <source>
        <dbReference type="EMBL" id="TWU59112.1"/>
    </source>
</evidence>
<comment type="caution">
    <text evidence="3">The sequence shown here is derived from an EMBL/GenBank/DDBJ whole genome shotgun (WGS) entry which is preliminary data.</text>
</comment>
<proteinExistence type="predicted"/>
<dbReference type="InterPro" id="IPR051829">
    <property type="entry name" value="Multiheme_Cytochr_ET"/>
</dbReference>
<dbReference type="AlphaFoldDB" id="A0A5C6FED2"/>
<dbReference type="SUPFAM" id="SSF48695">
    <property type="entry name" value="Multiheme cytochromes"/>
    <property type="match status" value="2"/>
</dbReference>
<keyword evidence="1" id="KW-0732">Signal</keyword>
<organism evidence="3 4">
    <name type="scientific">Rubripirellula tenax</name>
    <dbReference type="NCBI Taxonomy" id="2528015"/>
    <lineage>
        <taxon>Bacteria</taxon>
        <taxon>Pseudomonadati</taxon>
        <taxon>Planctomycetota</taxon>
        <taxon>Planctomycetia</taxon>
        <taxon>Pirellulales</taxon>
        <taxon>Pirellulaceae</taxon>
        <taxon>Rubripirellula</taxon>
    </lineage>
</organism>
<dbReference type="InterPro" id="IPR036280">
    <property type="entry name" value="Multihaem_cyt_sf"/>
</dbReference>
<evidence type="ECO:0000256" key="2">
    <source>
        <dbReference type="SAM" id="Phobius"/>
    </source>
</evidence>
<name>A0A5C6FED2_9BACT</name>
<dbReference type="PANTHER" id="PTHR35038">
    <property type="entry name" value="DISSIMILATORY SULFITE REDUCTASE SIRA"/>
    <property type="match status" value="1"/>
</dbReference>
<reference evidence="3 4" key="1">
    <citation type="submission" date="2019-02" db="EMBL/GenBank/DDBJ databases">
        <title>Deep-cultivation of Planctomycetes and their phenomic and genomic characterization uncovers novel biology.</title>
        <authorList>
            <person name="Wiegand S."/>
            <person name="Jogler M."/>
            <person name="Boedeker C."/>
            <person name="Pinto D."/>
            <person name="Vollmers J."/>
            <person name="Rivas-Marin E."/>
            <person name="Kohn T."/>
            <person name="Peeters S.H."/>
            <person name="Heuer A."/>
            <person name="Rast P."/>
            <person name="Oberbeckmann S."/>
            <person name="Bunk B."/>
            <person name="Jeske O."/>
            <person name="Meyerdierks A."/>
            <person name="Storesund J.E."/>
            <person name="Kallscheuer N."/>
            <person name="Luecker S."/>
            <person name="Lage O.M."/>
            <person name="Pohl T."/>
            <person name="Merkel B.J."/>
            <person name="Hornburger P."/>
            <person name="Mueller R.-W."/>
            <person name="Bruemmer F."/>
            <person name="Labrenz M."/>
            <person name="Spormann A.M."/>
            <person name="Op Den Camp H."/>
            <person name="Overmann J."/>
            <person name="Amann R."/>
            <person name="Jetten M.S.M."/>
            <person name="Mascher T."/>
            <person name="Medema M.H."/>
            <person name="Devos D.P."/>
            <person name="Kaster A.-K."/>
            <person name="Ovreas L."/>
            <person name="Rohde M."/>
            <person name="Galperin M.Y."/>
            <person name="Jogler C."/>
        </authorList>
    </citation>
    <scope>NUCLEOTIDE SEQUENCE [LARGE SCALE GENOMIC DNA]</scope>
    <source>
        <strain evidence="3 4">Poly51</strain>
    </source>
</reference>
<dbReference type="RefSeq" id="WP_246114369.1">
    <property type="nucleotide sequence ID" value="NZ_SJPW01000002.1"/>
</dbReference>
<gene>
    <name evidence="3" type="ORF">Poly51_18980</name>
</gene>
<keyword evidence="2" id="KW-0472">Membrane</keyword>
<protein>
    <submittedName>
        <fullName evidence="3">Uncharacterized protein</fullName>
    </submittedName>
</protein>
<dbReference type="EMBL" id="SJPW01000002">
    <property type="protein sequence ID" value="TWU59112.1"/>
    <property type="molecule type" value="Genomic_DNA"/>
</dbReference>
<evidence type="ECO:0000256" key="1">
    <source>
        <dbReference type="ARBA" id="ARBA00022729"/>
    </source>
</evidence>
<keyword evidence="4" id="KW-1185">Reference proteome</keyword>
<dbReference type="PANTHER" id="PTHR35038:SF8">
    <property type="entry name" value="C-TYPE POLYHEME CYTOCHROME OMCC"/>
    <property type="match status" value="1"/>
</dbReference>
<dbReference type="GO" id="GO:0016491">
    <property type="term" value="F:oxidoreductase activity"/>
    <property type="evidence" value="ECO:0007669"/>
    <property type="project" value="TreeGrafter"/>
</dbReference>
<feature type="transmembrane region" description="Helical" evidence="2">
    <location>
        <begin position="789"/>
        <end position="812"/>
    </location>
</feature>
<evidence type="ECO:0000313" key="4">
    <source>
        <dbReference type="Proteomes" id="UP000318288"/>
    </source>
</evidence>
<keyword evidence="2" id="KW-1133">Transmembrane helix</keyword>